<evidence type="ECO:0000313" key="3">
    <source>
        <dbReference type="Proteomes" id="UP000190042"/>
    </source>
</evidence>
<dbReference type="AlphaFoldDB" id="A0A1T4YTY3"/>
<evidence type="ECO:0000256" key="1">
    <source>
        <dbReference type="SAM" id="MobiDB-lite"/>
    </source>
</evidence>
<protein>
    <submittedName>
        <fullName evidence="2">Uncharacterized protein</fullName>
    </submittedName>
</protein>
<sequence>MKVRLLQSISSPTYSYAVGQVVETSKDRGNQFVKHGIAEVVETAKAKPVKETATKKSASKKAKKGDDDADND</sequence>
<keyword evidence="3" id="KW-1185">Reference proteome</keyword>
<evidence type="ECO:0000313" key="2">
    <source>
        <dbReference type="EMBL" id="SKB05123.1"/>
    </source>
</evidence>
<name>A0A1T4YTY3_9BACL</name>
<dbReference type="RefSeq" id="WP_078818530.1">
    <property type="nucleotide sequence ID" value="NZ_FUYJ01000009.1"/>
</dbReference>
<dbReference type="EMBL" id="FUYJ01000009">
    <property type="protein sequence ID" value="SKB05123.1"/>
    <property type="molecule type" value="Genomic_DNA"/>
</dbReference>
<feature type="region of interest" description="Disordered" evidence="1">
    <location>
        <begin position="47"/>
        <end position="72"/>
    </location>
</feature>
<proteinExistence type="predicted"/>
<reference evidence="3" key="1">
    <citation type="submission" date="2017-02" db="EMBL/GenBank/DDBJ databases">
        <authorList>
            <person name="Varghese N."/>
            <person name="Submissions S."/>
        </authorList>
    </citation>
    <scope>NUCLEOTIDE SEQUENCE [LARGE SCALE GENOMIC DNA]</scope>
    <source>
        <strain evidence="3">DSM 23966</strain>
    </source>
</reference>
<gene>
    <name evidence="2" type="ORF">SAMN04244570_3564</name>
</gene>
<dbReference type="Proteomes" id="UP000190042">
    <property type="component" value="Unassembled WGS sequence"/>
</dbReference>
<accession>A0A1T4YTY3</accession>
<organism evidence="2 3">
    <name type="scientific">Sporosarcina newyorkensis</name>
    <dbReference type="NCBI Taxonomy" id="759851"/>
    <lineage>
        <taxon>Bacteria</taxon>
        <taxon>Bacillati</taxon>
        <taxon>Bacillota</taxon>
        <taxon>Bacilli</taxon>
        <taxon>Bacillales</taxon>
        <taxon>Caryophanaceae</taxon>
        <taxon>Sporosarcina</taxon>
    </lineage>
</organism>